<dbReference type="AlphaFoldDB" id="A0A2S6IDC2"/>
<proteinExistence type="predicted"/>
<feature type="compositionally biased region" description="Low complexity" evidence="1">
    <location>
        <begin position="1"/>
        <end position="24"/>
    </location>
</feature>
<evidence type="ECO:0000256" key="1">
    <source>
        <dbReference type="SAM" id="MobiDB-lite"/>
    </source>
</evidence>
<evidence type="ECO:0000313" key="3">
    <source>
        <dbReference type="Proteomes" id="UP000239485"/>
    </source>
</evidence>
<sequence length="217" mass="23518">MAVGDPSSVPDGVSVSSVPDGLSVQESETHDEAAEVLHRVADLYAQWSRVGADIATRLRSGADDCDLAAAERALGAELPPGARAWFCAVDGVEPVRSRFRSSSPTVGPGRWVPLSLAAAVRRVQERSPRDFGGRLPLFARDEQFLAVRLDRAESIVDQLMLDDPGEEFALGWAVHLPTLLEAWANALIASVVWLPDTHDWVVDPFSARALRHGHLLD</sequence>
<accession>A0A2S6IDC2</accession>
<evidence type="ECO:0000313" key="2">
    <source>
        <dbReference type="EMBL" id="PPK92173.1"/>
    </source>
</evidence>
<keyword evidence="3" id="KW-1185">Reference proteome</keyword>
<dbReference type="OrthoDB" id="3287229at2"/>
<comment type="caution">
    <text evidence="2">The sequence shown here is derived from an EMBL/GenBank/DDBJ whole genome shotgun (WGS) entry which is preliminary data.</text>
</comment>
<dbReference type="RefSeq" id="WP_104435085.1">
    <property type="nucleotide sequence ID" value="NZ_PTJD01000016.1"/>
</dbReference>
<protein>
    <recommendedName>
        <fullName evidence="4">Knr4/Smi1-like domain-containing protein</fullName>
    </recommendedName>
</protein>
<feature type="region of interest" description="Disordered" evidence="1">
    <location>
        <begin position="1"/>
        <end position="30"/>
    </location>
</feature>
<evidence type="ECO:0008006" key="4">
    <source>
        <dbReference type="Google" id="ProtNLM"/>
    </source>
</evidence>
<organism evidence="2 3">
    <name type="scientific">Kineococcus xinjiangensis</name>
    <dbReference type="NCBI Taxonomy" id="512762"/>
    <lineage>
        <taxon>Bacteria</taxon>
        <taxon>Bacillati</taxon>
        <taxon>Actinomycetota</taxon>
        <taxon>Actinomycetes</taxon>
        <taxon>Kineosporiales</taxon>
        <taxon>Kineosporiaceae</taxon>
        <taxon>Kineococcus</taxon>
    </lineage>
</organism>
<dbReference type="EMBL" id="PTJD01000016">
    <property type="protein sequence ID" value="PPK92173.1"/>
    <property type="molecule type" value="Genomic_DNA"/>
</dbReference>
<reference evidence="2 3" key="1">
    <citation type="submission" date="2018-02" db="EMBL/GenBank/DDBJ databases">
        <title>Genomic Encyclopedia of Archaeal and Bacterial Type Strains, Phase II (KMG-II): from individual species to whole genera.</title>
        <authorList>
            <person name="Goeker M."/>
        </authorList>
    </citation>
    <scope>NUCLEOTIDE SEQUENCE [LARGE SCALE GENOMIC DNA]</scope>
    <source>
        <strain evidence="2 3">DSM 22857</strain>
    </source>
</reference>
<dbReference type="Proteomes" id="UP000239485">
    <property type="component" value="Unassembled WGS sequence"/>
</dbReference>
<name>A0A2S6IDC2_9ACTN</name>
<gene>
    <name evidence="2" type="ORF">CLV92_11635</name>
</gene>